<gene>
    <name evidence="2" type="ORF">GCM10011355_03330</name>
</gene>
<dbReference type="GO" id="GO:0003677">
    <property type="term" value="F:DNA binding"/>
    <property type="evidence" value="ECO:0007669"/>
    <property type="project" value="InterPro"/>
</dbReference>
<reference evidence="2" key="2">
    <citation type="submission" date="2020-09" db="EMBL/GenBank/DDBJ databases">
        <authorList>
            <person name="Sun Q."/>
            <person name="Zhou Y."/>
        </authorList>
    </citation>
    <scope>NUCLEOTIDE SEQUENCE</scope>
    <source>
        <strain evidence="2">CGMCC 1.14984</strain>
    </source>
</reference>
<dbReference type="InterPro" id="IPR010982">
    <property type="entry name" value="Lambda_DNA-bd_dom_sf"/>
</dbReference>
<dbReference type="Gene3D" id="1.10.260.40">
    <property type="entry name" value="lambda repressor-like DNA-binding domains"/>
    <property type="match status" value="1"/>
</dbReference>
<evidence type="ECO:0000259" key="1">
    <source>
        <dbReference type="PROSITE" id="PS50943"/>
    </source>
</evidence>
<protein>
    <recommendedName>
        <fullName evidence="1">HTH cro/C1-type domain-containing protein</fullName>
    </recommendedName>
</protein>
<organism evidence="2 3">
    <name type="scientific">Aquisalinus luteolus</name>
    <dbReference type="NCBI Taxonomy" id="1566827"/>
    <lineage>
        <taxon>Bacteria</taxon>
        <taxon>Pseudomonadati</taxon>
        <taxon>Pseudomonadota</taxon>
        <taxon>Alphaproteobacteria</taxon>
        <taxon>Parvularculales</taxon>
        <taxon>Parvularculaceae</taxon>
        <taxon>Aquisalinus</taxon>
    </lineage>
</organism>
<dbReference type="Proteomes" id="UP000621856">
    <property type="component" value="Unassembled WGS sequence"/>
</dbReference>
<dbReference type="Pfam" id="PF01381">
    <property type="entry name" value="HTH_3"/>
    <property type="match status" value="1"/>
</dbReference>
<proteinExistence type="predicted"/>
<dbReference type="SMART" id="SM00530">
    <property type="entry name" value="HTH_XRE"/>
    <property type="match status" value="1"/>
</dbReference>
<evidence type="ECO:0000313" key="3">
    <source>
        <dbReference type="Proteomes" id="UP000621856"/>
    </source>
</evidence>
<dbReference type="PROSITE" id="PS50943">
    <property type="entry name" value="HTH_CROC1"/>
    <property type="match status" value="1"/>
</dbReference>
<dbReference type="AlphaFoldDB" id="A0A8J3A1E3"/>
<dbReference type="EMBL" id="BMGZ01000001">
    <property type="protein sequence ID" value="GGH92854.1"/>
    <property type="molecule type" value="Genomic_DNA"/>
</dbReference>
<comment type="caution">
    <text evidence="2">The sequence shown here is derived from an EMBL/GenBank/DDBJ whole genome shotgun (WGS) entry which is preliminary data.</text>
</comment>
<dbReference type="SUPFAM" id="SSF47413">
    <property type="entry name" value="lambda repressor-like DNA-binding domains"/>
    <property type="match status" value="1"/>
</dbReference>
<accession>A0A8J3A1E3</accession>
<sequence>MFGPMGDFTRIFIRDWRLESGLTEEELAELMDIPRDQLDALEKNETPYTPEMIYRLARIFDIDAFRLFTHPAVHFEKDGLREAMTPEALSALLRIYLPDVVSSLKSRGKLDDLINDDLPDEYWEVQSDKLLKLMEFLKSYRDDPSSTLRSLFEALETQPPSPDTSC</sequence>
<dbReference type="CDD" id="cd00093">
    <property type="entry name" value="HTH_XRE"/>
    <property type="match status" value="1"/>
</dbReference>
<evidence type="ECO:0000313" key="2">
    <source>
        <dbReference type="EMBL" id="GGH92854.1"/>
    </source>
</evidence>
<feature type="domain" description="HTH cro/C1-type" evidence="1">
    <location>
        <begin position="13"/>
        <end position="67"/>
    </location>
</feature>
<dbReference type="InterPro" id="IPR001387">
    <property type="entry name" value="Cro/C1-type_HTH"/>
</dbReference>
<reference evidence="2" key="1">
    <citation type="journal article" date="2014" name="Int. J. Syst. Evol. Microbiol.">
        <title>Complete genome sequence of Corynebacterium casei LMG S-19264T (=DSM 44701T), isolated from a smear-ripened cheese.</title>
        <authorList>
            <consortium name="US DOE Joint Genome Institute (JGI-PGF)"/>
            <person name="Walter F."/>
            <person name="Albersmeier A."/>
            <person name="Kalinowski J."/>
            <person name="Ruckert C."/>
        </authorList>
    </citation>
    <scope>NUCLEOTIDE SEQUENCE</scope>
    <source>
        <strain evidence="2">CGMCC 1.14984</strain>
    </source>
</reference>
<name>A0A8J3A1E3_9PROT</name>